<evidence type="ECO:0000313" key="9">
    <source>
        <dbReference type="Proteomes" id="UP001336835"/>
    </source>
</evidence>
<dbReference type="PROSITE" id="PS51007">
    <property type="entry name" value="CYTC"/>
    <property type="match status" value="1"/>
</dbReference>
<feature type="compositionally biased region" description="Basic and acidic residues" evidence="5">
    <location>
        <begin position="290"/>
        <end position="311"/>
    </location>
</feature>
<dbReference type="RefSeq" id="WP_330106937.1">
    <property type="nucleotide sequence ID" value="NZ_JAZDQT010000001.1"/>
</dbReference>
<organism evidence="8 9">
    <name type="scientific">Pedobacter albus</name>
    <dbReference type="NCBI Taxonomy" id="3113905"/>
    <lineage>
        <taxon>Bacteria</taxon>
        <taxon>Pseudomonadati</taxon>
        <taxon>Bacteroidota</taxon>
        <taxon>Sphingobacteriia</taxon>
        <taxon>Sphingobacteriales</taxon>
        <taxon>Sphingobacteriaceae</taxon>
        <taxon>Pedobacter</taxon>
    </lineage>
</organism>
<feature type="region of interest" description="Disordered" evidence="5">
    <location>
        <begin position="283"/>
        <end position="311"/>
    </location>
</feature>
<dbReference type="Pfam" id="PF14715">
    <property type="entry name" value="FixP_N"/>
    <property type="match status" value="1"/>
</dbReference>
<evidence type="ECO:0000256" key="6">
    <source>
        <dbReference type="SAM" id="Phobius"/>
    </source>
</evidence>
<evidence type="ECO:0000259" key="7">
    <source>
        <dbReference type="PROSITE" id="PS51007"/>
    </source>
</evidence>
<evidence type="ECO:0000256" key="1">
    <source>
        <dbReference type="ARBA" id="ARBA00022617"/>
    </source>
</evidence>
<dbReference type="Gene3D" id="6.10.280.130">
    <property type="match status" value="1"/>
</dbReference>
<dbReference type="SUPFAM" id="SSF46626">
    <property type="entry name" value="Cytochrome c"/>
    <property type="match status" value="1"/>
</dbReference>
<accession>A0ABU7I5A4</accession>
<evidence type="ECO:0000313" key="8">
    <source>
        <dbReference type="EMBL" id="MEE1944569.1"/>
    </source>
</evidence>
<evidence type="ECO:0000256" key="5">
    <source>
        <dbReference type="SAM" id="MobiDB-lite"/>
    </source>
</evidence>
<protein>
    <submittedName>
        <fullName evidence="8">Cbb3-type cytochrome c oxidase N-terminal domain-containing protein</fullName>
    </submittedName>
</protein>
<evidence type="ECO:0000256" key="3">
    <source>
        <dbReference type="ARBA" id="ARBA00023004"/>
    </source>
</evidence>
<keyword evidence="1 4" id="KW-0349">Heme</keyword>
<feature type="transmembrane region" description="Helical" evidence="6">
    <location>
        <begin position="136"/>
        <end position="155"/>
    </location>
</feature>
<evidence type="ECO:0000256" key="2">
    <source>
        <dbReference type="ARBA" id="ARBA00022723"/>
    </source>
</evidence>
<keyword evidence="6" id="KW-0472">Membrane</keyword>
<keyword evidence="3 4" id="KW-0408">Iron</keyword>
<reference evidence="8 9" key="1">
    <citation type="submission" date="2024-01" db="EMBL/GenBank/DDBJ databases">
        <title>Pedobacter sp. nov., isolated from fresh soil.</title>
        <authorList>
            <person name="Le N.T.T."/>
        </authorList>
    </citation>
    <scope>NUCLEOTIDE SEQUENCE [LARGE SCALE GENOMIC DNA]</scope>
    <source>
        <strain evidence="8 9">KR3-3</strain>
    </source>
</reference>
<dbReference type="Pfam" id="PF13442">
    <property type="entry name" value="Cytochrome_CBB3"/>
    <property type="match status" value="1"/>
</dbReference>
<dbReference type="InterPro" id="IPR009056">
    <property type="entry name" value="Cyt_c-like_dom"/>
</dbReference>
<dbReference type="Gene3D" id="1.10.760.10">
    <property type="entry name" value="Cytochrome c-like domain"/>
    <property type="match status" value="1"/>
</dbReference>
<keyword evidence="9" id="KW-1185">Reference proteome</keyword>
<dbReference type="Proteomes" id="UP001336835">
    <property type="component" value="Unassembled WGS sequence"/>
</dbReference>
<dbReference type="InterPro" id="IPR038414">
    <property type="entry name" value="CcoP_N_sf"/>
</dbReference>
<dbReference type="PANTHER" id="PTHR33751:SF1">
    <property type="entry name" value="CBB3-TYPE CYTOCHROME C OXIDASE SUBUNIT FIXP"/>
    <property type="match status" value="1"/>
</dbReference>
<keyword evidence="6" id="KW-1133">Transmembrane helix</keyword>
<keyword evidence="6" id="KW-0812">Transmembrane</keyword>
<gene>
    <name evidence="8" type="ORF">VRU48_05585</name>
</gene>
<proteinExistence type="predicted"/>
<feature type="transmembrane region" description="Helical" evidence="6">
    <location>
        <begin position="43"/>
        <end position="64"/>
    </location>
</feature>
<keyword evidence="2 4" id="KW-0479">Metal-binding</keyword>
<sequence>MKKISLLILLSGIGTAVLASEQEAKPIAIPEPSLGLSVTEILVLALLVFAIVLLLVSIVLFKAFKVMAKEQLHPTPYQKYVPEAPLDYEEWLKTKKSKPGIWSKLLSLKPIEQEQELVIPHAYDGIHELNNPVPKWFNILFYGTMIFAVGYIYYYHIGEYGQKQDQEYETEMAKAAEDKRKFLAQAVNKVDESTVKVDKTLIANGKNVFMANCIACHGEHGQGLVGPNLTDEFWLHGGSINDIFKTIKYGVPAKGMVSWEKSMSSVNIAEVANYIVSLQGSHPANAKAPQGEKYEAKAATDTLKNESSPKK</sequence>
<dbReference type="EMBL" id="JAZDQT010000001">
    <property type="protein sequence ID" value="MEE1944569.1"/>
    <property type="molecule type" value="Genomic_DNA"/>
</dbReference>
<comment type="caution">
    <text evidence="8">The sequence shown here is derived from an EMBL/GenBank/DDBJ whole genome shotgun (WGS) entry which is preliminary data.</text>
</comment>
<name>A0ABU7I5A4_9SPHI</name>
<dbReference type="InterPro" id="IPR032858">
    <property type="entry name" value="CcoP_N"/>
</dbReference>
<evidence type="ECO:0000256" key="4">
    <source>
        <dbReference type="PROSITE-ProRule" id="PRU00433"/>
    </source>
</evidence>
<dbReference type="InterPro" id="IPR036909">
    <property type="entry name" value="Cyt_c-like_dom_sf"/>
</dbReference>
<feature type="domain" description="Cytochrome c" evidence="7">
    <location>
        <begin position="200"/>
        <end position="279"/>
    </location>
</feature>
<dbReference type="InterPro" id="IPR050597">
    <property type="entry name" value="Cytochrome_c_Oxidase_Subunit"/>
</dbReference>
<dbReference type="PANTHER" id="PTHR33751">
    <property type="entry name" value="CBB3-TYPE CYTOCHROME C OXIDASE SUBUNIT FIXP"/>
    <property type="match status" value="1"/>
</dbReference>